<keyword evidence="2" id="KW-1185">Reference proteome</keyword>
<evidence type="ECO:0008006" key="3">
    <source>
        <dbReference type="Google" id="ProtNLM"/>
    </source>
</evidence>
<organism evidence="1 2">
    <name type="scientific">Paraburkholderia edwinii</name>
    <dbReference type="NCBI Taxonomy" id="2861782"/>
    <lineage>
        <taxon>Bacteria</taxon>
        <taxon>Pseudomonadati</taxon>
        <taxon>Pseudomonadota</taxon>
        <taxon>Betaproteobacteria</taxon>
        <taxon>Burkholderiales</taxon>
        <taxon>Burkholderiaceae</taxon>
        <taxon>Paraburkholderia</taxon>
    </lineage>
</organism>
<sequence>MRILLVMPHFFGEPIPDATNRSRLASARAERLRALVASICGPHQAMGTGTYGLDHGQARAQRSQSGQQIDLVICTTRNAHLLDEIRALHTLFRHHPTDAEPMMLGFECHKVMKTARGRYDYYGFIEDDVVLTDPLFFRKRRLFDQHFGPDALLQPNRYELSPNGPVHKLYVDYRLNRKVTERYQDIADVPLLRMPFLDDEVPFERTTYPSAGCFFLSAAQLDRWVDSPHFLDGDVSYLSALDSAVTLSVMKAFRIYKPVLEHGWFLEVLHASPRWIGSVTRIAAVAPVTGEG</sequence>
<dbReference type="RefSeq" id="WP_219801108.1">
    <property type="nucleotide sequence ID" value="NZ_CP080096.1"/>
</dbReference>
<protein>
    <recommendedName>
        <fullName evidence="3">Glycosyl transferase family 2</fullName>
    </recommendedName>
</protein>
<reference evidence="1 2" key="1">
    <citation type="submission" date="2021-07" db="EMBL/GenBank/DDBJ databases">
        <title>Paraburkholderia edwinii protects Aspergillus sp. from phenazines by acting as a toxin sponge.</title>
        <authorList>
            <person name="Dahlstrom K.M."/>
            <person name="Newman D.K."/>
        </authorList>
    </citation>
    <scope>NUCLEOTIDE SEQUENCE [LARGE SCALE GENOMIC DNA]</scope>
    <source>
        <strain evidence="1 2">Pe01</strain>
    </source>
</reference>
<dbReference type="EMBL" id="CP080096">
    <property type="protein sequence ID" value="QYD71679.1"/>
    <property type="molecule type" value="Genomic_DNA"/>
</dbReference>
<name>A0ABX8UXI1_9BURK</name>
<evidence type="ECO:0000313" key="1">
    <source>
        <dbReference type="EMBL" id="QYD71679.1"/>
    </source>
</evidence>
<dbReference type="Proteomes" id="UP000826462">
    <property type="component" value="Chromosome 2"/>
</dbReference>
<proteinExistence type="predicted"/>
<accession>A0ABX8UXI1</accession>
<evidence type="ECO:0000313" key="2">
    <source>
        <dbReference type="Proteomes" id="UP000826462"/>
    </source>
</evidence>
<gene>
    <name evidence="1" type="ORF">KZJ38_32310</name>
</gene>